<evidence type="ECO:0000313" key="5">
    <source>
        <dbReference type="Proteomes" id="UP000319578"/>
    </source>
</evidence>
<sequence>MKSLVDKSLFLGLDCCTWLYSGAETPTLRGSLDAVNEYLHRRSKGPLGRERNSLVEAVCKQNVASLLHGRAEDVALISNTSEAIGIIAGSIPFRQGDNIVINTLEFPSGVLPWLGLQQKGVEVRVVGHTNWQVSIEDILAQVDHRTRLVMTSHVSYMSGSRMDYRRLYQSLKKTDALLLLDVTQSMGVVPVYLEDTDFIVCSSYKWLLSIHGAGILAVNQSDRVRDLVFRTPGWRSIQEQFGPSRFETYTLHEDARRYERGFPSYPSLYSLAYSTGFLVEIGIENIESHVLQLGEELIEQMRTRGYEVMTPDEQSLRAGNISFVCDQGSRVAESLQQKDVYVWGGDGRVRASLHLFNDSADVEKLIELLPDPSSLN</sequence>
<dbReference type="PATRIC" id="fig|54915.3.peg.4408"/>
<dbReference type="OrthoDB" id="513408at2"/>
<evidence type="ECO:0000259" key="1">
    <source>
        <dbReference type="Pfam" id="PF00266"/>
    </source>
</evidence>
<keyword evidence="2" id="KW-0808">Transferase</keyword>
<protein>
    <submittedName>
        <fullName evidence="2">Aminotransferase V</fullName>
    </submittedName>
</protein>
<dbReference type="EMBL" id="LGIQ01000011">
    <property type="protein sequence ID" value="KNB69390.1"/>
    <property type="molecule type" value="Genomic_DNA"/>
</dbReference>
<dbReference type="InterPro" id="IPR015421">
    <property type="entry name" value="PyrdxlP-dep_Trfase_major"/>
</dbReference>
<dbReference type="InterPro" id="IPR015424">
    <property type="entry name" value="PyrdxlP-dep_Trfase"/>
</dbReference>
<dbReference type="AlphaFoldDB" id="A0A0K9YMJ6"/>
<dbReference type="GO" id="GO:0008483">
    <property type="term" value="F:transaminase activity"/>
    <property type="evidence" value="ECO:0007669"/>
    <property type="project" value="UniProtKB-KW"/>
</dbReference>
<dbReference type="PANTHER" id="PTHR43586">
    <property type="entry name" value="CYSTEINE DESULFURASE"/>
    <property type="match status" value="1"/>
</dbReference>
<reference evidence="4" key="1">
    <citation type="submission" date="2015-07" db="EMBL/GenBank/DDBJ databases">
        <title>Genome sequencing project for genomic taxonomy and phylogenomics of Bacillus-like bacteria.</title>
        <authorList>
            <person name="Liu B."/>
            <person name="Wang J."/>
            <person name="Zhu Y."/>
            <person name="Liu G."/>
            <person name="Chen Q."/>
            <person name="Chen Z."/>
            <person name="Lan J."/>
            <person name="Che J."/>
            <person name="Ge C."/>
            <person name="Shi H."/>
            <person name="Pan Z."/>
            <person name="Liu X."/>
        </authorList>
    </citation>
    <scope>NUCLEOTIDE SEQUENCE [LARGE SCALE GENOMIC DNA]</scope>
    <source>
        <strain evidence="4">DSM 9887</strain>
    </source>
</reference>
<comment type="caution">
    <text evidence="3">The sequence shown here is derived from an EMBL/GenBank/DDBJ whole genome shotgun (WGS) entry which is preliminary data.</text>
</comment>
<evidence type="ECO:0000313" key="3">
    <source>
        <dbReference type="EMBL" id="KNB69390.1"/>
    </source>
</evidence>
<evidence type="ECO:0000313" key="4">
    <source>
        <dbReference type="Proteomes" id="UP000036834"/>
    </source>
</evidence>
<name>A0A0K9YMJ6_9BACL</name>
<dbReference type="Gene3D" id="3.90.1150.10">
    <property type="entry name" value="Aspartate Aminotransferase, domain 1"/>
    <property type="match status" value="1"/>
</dbReference>
<reference evidence="3" key="2">
    <citation type="submission" date="2015-07" db="EMBL/GenBank/DDBJ databases">
        <title>MeaNS - Measles Nucleotide Surveillance Program.</title>
        <authorList>
            <person name="Tran T."/>
            <person name="Druce J."/>
        </authorList>
    </citation>
    <scope>NUCLEOTIDE SEQUENCE</scope>
    <source>
        <strain evidence="3">DSM 9887</strain>
    </source>
</reference>
<keyword evidence="5" id="KW-1185">Reference proteome</keyword>
<reference evidence="2 5" key="3">
    <citation type="submission" date="2019-06" db="EMBL/GenBank/DDBJ databases">
        <title>Whole genome shotgun sequence of Brevibacillus reuszeri NBRC 15719.</title>
        <authorList>
            <person name="Hosoyama A."/>
            <person name="Uohara A."/>
            <person name="Ohji S."/>
            <person name="Ichikawa N."/>
        </authorList>
    </citation>
    <scope>NUCLEOTIDE SEQUENCE [LARGE SCALE GENOMIC DNA]</scope>
    <source>
        <strain evidence="2 5">NBRC 15719</strain>
    </source>
</reference>
<dbReference type="InterPro" id="IPR015422">
    <property type="entry name" value="PyrdxlP-dep_Trfase_small"/>
</dbReference>
<dbReference type="Proteomes" id="UP000319578">
    <property type="component" value="Unassembled WGS sequence"/>
</dbReference>
<dbReference type="SUPFAM" id="SSF53383">
    <property type="entry name" value="PLP-dependent transferases"/>
    <property type="match status" value="1"/>
</dbReference>
<evidence type="ECO:0000313" key="2">
    <source>
        <dbReference type="EMBL" id="GED70813.1"/>
    </source>
</evidence>
<dbReference type="Pfam" id="PF00266">
    <property type="entry name" value="Aminotran_5"/>
    <property type="match status" value="1"/>
</dbReference>
<feature type="domain" description="Aminotransferase class V" evidence="1">
    <location>
        <begin position="18"/>
        <end position="365"/>
    </location>
</feature>
<proteinExistence type="predicted"/>
<dbReference type="InterPro" id="IPR000192">
    <property type="entry name" value="Aminotrans_V_dom"/>
</dbReference>
<gene>
    <name evidence="3" type="ORF">ADS79_26190</name>
    <name evidence="2" type="ORF">BRE01_45150</name>
</gene>
<dbReference type="Gene3D" id="3.40.640.10">
    <property type="entry name" value="Type I PLP-dependent aspartate aminotransferase-like (Major domain)"/>
    <property type="match status" value="1"/>
</dbReference>
<dbReference type="Proteomes" id="UP000036834">
    <property type="component" value="Unassembled WGS sequence"/>
</dbReference>
<organism evidence="3 4">
    <name type="scientific">Brevibacillus reuszeri</name>
    <dbReference type="NCBI Taxonomy" id="54915"/>
    <lineage>
        <taxon>Bacteria</taxon>
        <taxon>Bacillati</taxon>
        <taxon>Bacillota</taxon>
        <taxon>Bacilli</taxon>
        <taxon>Bacillales</taxon>
        <taxon>Paenibacillaceae</taxon>
        <taxon>Brevibacillus</taxon>
    </lineage>
</organism>
<dbReference type="PANTHER" id="PTHR43586:SF15">
    <property type="entry name" value="BLR3095 PROTEIN"/>
    <property type="match status" value="1"/>
</dbReference>
<dbReference type="EMBL" id="BJON01000018">
    <property type="protein sequence ID" value="GED70813.1"/>
    <property type="molecule type" value="Genomic_DNA"/>
</dbReference>
<keyword evidence="2" id="KW-0032">Aminotransferase</keyword>
<accession>A0A0K9YMJ6</accession>
<dbReference type="RefSeq" id="WP_049741397.1">
    <property type="nucleotide sequence ID" value="NZ_BJON01000018.1"/>
</dbReference>
<dbReference type="STRING" id="54915.ADS79_26190"/>